<evidence type="ECO:0000313" key="1">
    <source>
        <dbReference type="EMBL" id="MFC4620762.1"/>
    </source>
</evidence>
<reference evidence="2" key="1">
    <citation type="journal article" date="2019" name="Int. J. Syst. Evol. Microbiol.">
        <title>The Global Catalogue of Microorganisms (GCM) 10K type strain sequencing project: providing services to taxonomists for standard genome sequencing and annotation.</title>
        <authorList>
            <consortium name="The Broad Institute Genomics Platform"/>
            <consortium name="The Broad Institute Genome Sequencing Center for Infectious Disease"/>
            <person name="Wu L."/>
            <person name="Ma J."/>
        </authorList>
    </citation>
    <scope>NUCLEOTIDE SEQUENCE [LARGE SCALE GENOMIC DNA]</scope>
    <source>
        <strain evidence="2">JCM 11650</strain>
    </source>
</reference>
<dbReference type="RefSeq" id="WP_377723100.1">
    <property type="nucleotide sequence ID" value="NZ_JBHSEW010000001.1"/>
</dbReference>
<comment type="caution">
    <text evidence="1">The sequence shown here is derived from an EMBL/GenBank/DDBJ whole genome shotgun (WGS) entry which is preliminary data.</text>
</comment>
<organism evidence="1 2">
    <name type="scientific">Comamonas nitrativorans</name>
    <dbReference type="NCBI Taxonomy" id="108437"/>
    <lineage>
        <taxon>Bacteria</taxon>
        <taxon>Pseudomonadati</taxon>
        <taxon>Pseudomonadota</taxon>
        <taxon>Betaproteobacteria</taxon>
        <taxon>Burkholderiales</taxon>
        <taxon>Comamonadaceae</taxon>
        <taxon>Comamonas</taxon>
    </lineage>
</organism>
<keyword evidence="2" id="KW-1185">Reference proteome</keyword>
<dbReference type="EMBL" id="JBHSEW010000001">
    <property type="protein sequence ID" value="MFC4620762.1"/>
    <property type="molecule type" value="Genomic_DNA"/>
</dbReference>
<evidence type="ECO:0000313" key="2">
    <source>
        <dbReference type="Proteomes" id="UP001595967"/>
    </source>
</evidence>
<name>A0ABV9GRV3_9BURK</name>
<sequence length="112" mass="11976">MTTNVTTTRAARAQTITLPSPSPIEAAKTVLGRHPKDAILYAEIGHETLDWLEAVFHAIEVLHEKGGGEIHIKRLAGLGRYVSSDMSNHIGAEYDKMAEAIEAAEAQEGGAA</sequence>
<accession>A0ABV9GRV3</accession>
<protein>
    <submittedName>
        <fullName evidence="1">Uncharacterized protein</fullName>
    </submittedName>
</protein>
<gene>
    <name evidence="1" type="ORF">ACFO3A_00830</name>
</gene>
<proteinExistence type="predicted"/>
<dbReference type="Proteomes" id="UP001595967">
    <property type="component" value="Unassembled WGS sequence"/>
</dbReference>